<proteinExistence type="predicted"/>
<feature type="compositionally biased region" description="Basic residues" evidence="1">
    <location>
        <begin position="68"/>
        <end position="83"/>
    </location>
</feature>
<dbReference type="AlphaFoldDB" id="A0A0A2V5W0"/>
<accession>A0A0A2V5W0</accession>
<protein>
    <submittedName>
        <fullName evidence="2">Uncharacterized protein</fullName>
    </submittedName>
</protein>
<organism evidence="2 3">
    <name type="scientific">Paracoccidioides lutzii (strain ATCC MYA-826 / Pb01)</name>
    <name type="common">Paracoccidioides brasiliensis</name>
    <dbReference type="NCBI Taxonomy" id="502779"/>
    <lineage>
        <taxon>Eukaryota</taxon>
        <taxon>Fungi</taxon>
        <taxon>Dikarya</taxon>
        <taxon>Ascomycota</taxon>
        <taxon>Pezizomycotina</taxon>
        <taxon>Eurotiomycetes</taxon>
        <taxon>Eurotiomycetidae</taxon>
        <taxon>Onygenales</taxon>
        <taxon>Ajellomycetaceae</taxon>
        <taxon>Paracoccidioides</taxon>
    </lineage>
</organism>
<dbReference type="VEuPathDB" id="FungiDB:PAAG_11548"/>
<dbReference type="RefSeq" id="XP_015703204.1">
    <property type="nucleotide sequence ID" value="XM_015847180.1"/>
</dbReference>
<reference evidence="2 3" key="1">
    <citation type="journal article" date="2011" name="PLoS Genet.">
        <title>Comparative genomic analysis of human fungal pathogens causing paracoccidioidomycosis.</title>
        <authorList>
            <person name="Desjardins C.A."/>
            <person name="Champion M.D."/>
            <person name="Holder J.W."/>
            <person name="Muszewska A."/>
            <person name="Goldberg J."/>
            <person name="Bailao A.M."/>
            <person name="Brigido M.M."/>
            <person name="Ferreira M.E."/>
            <person name="Garcia A.M."/>
            <person name="Grynberg M."/>
            <person name="Gujja S."/>
            <person name="Heiman D.I."/>
            <person name="Henn M.R."/>
            <person name="Kodira C.D."/>
            <person name="Leon-Narvaez H."/>
            <person name="Longo L.V."/>
            <person name="Ma L.J."/>
            <person name="Malavazi I."/>
            <person name="Matsuo A.L."/>
            <person name="Morais F.V."/>
            <person name="Pereira M."/>
            <person name="Rodriguez-Brito S."/>
            <person name="Sakthikumar S."/>
            <person name="Salem-Izacc S.M."/>
            <person name="Sykes S.M."/>
            <person name="Teixeira M.M."/>
            <person name="Vallejo M.C."/>
            <person name="Walter M.E."/>
            <person name="Yandava C."/>
            <person name="Young S."/>
            <person name="Zeng Q."/>
            <person name="Zucker J."/>
            <person name="Felipe M.S."/>
            <person name="Goldman G.H."/>
            <person name="Haas B.J."/>
            <person name="McEwen J.G."/>
            <person name="Nino-Vega G."/>
            <person name="Puccia R."/>
            <person name="San-Blas G."/>
            <person name="Soares C.M."/>
            <person name="Birren B.W."/>
            <person name="Cuomo C.A."/>
        </authorList>
    </citation>
    <scope>NUCLEOTIDE SEQUENCE [LARGE SCALE GENOMIC DNA]</scope>
    <source>
        <strain evidence="3">ATCC MYA-826 / Pb01</strain>
    </source>
</reference>
<evidence type="ECO:0000313" key="3">
    <source>
        <dbReference type="Proteomes" id="UP000002059"/>
    </source>
</evidence>
<evidence type="ECO:0000313" key="2">
    <source>
        <dbReference type="EMBL" id="KGQ01702.1"/>
    </source>
</evidence>
<name>A0A0A2V5W0_PARBA</name>
<sequence>MECLLQEETGWLVLLKRRREDEVEMKDGFKKRNGTVVYSTRTPPTPDRADTSQAALEPQFDCGNSPSHHYKTHGPKSKQRPLARKQSSYFRGN</sequence>
<keyword evidence="3" id="KW-1185">Reference proteome</keyword>
<dbReference type="KEGG" id="pbl:PAAG_11548"/>
<dbReference type="HOGENOM" id="CLU_2400282_0_0_1"/>
<feature type="region of interest" description="Disordered" evidence="1">
    <location>
        <begin position="35"/>
        <end position="93"/>
    </location>
</feature>
<evidence type="ECO:0000256" key="1">
    <source>
        <dbReference type="SAM" id="MobiDB-lite"/>
    </source>
</evidence>
<dbReference type="GeneID" id="26970509"/>
<gene>
    <name evidence="2" type="ORF">PAAG_11548</name>
</gene>
<dbReference type="Proteomes" id="UP000002059">
    <property type="component" value="Partially assembled WGS sequence"/>
</dbReference>
<dbReference type="EMBL" id="KN293997">
    <property type="protein sequence ID" value="KGQ01702.1"/>
    <property type="molecule type" value="Genomic_DNA"/>
</dbReference>